<keyword evidence="1" id="KW-0472">Membrane</keyword>
<sequence length="109" mass="12279">MKTNEDFLKESGFSSDELQKLRNNIANYGGTLDSVTHDLANRFIAAKWISIVAIFVFAFTLIVASNDTITTLAITLVIVLPFVWFLAPAKLAYKSWRYRKMMTNAAGNR</sequence>
<dbReference type="EMBL" id="JBANEI010000025">
    <property type="protein sequence ID" value="MEI2684338.1"/>
    <property type="molecule type" value="Genomic_DNA"/>
</dbReference>
<evidence type="ECO:0000313" key="3">
    <source>
        <dbReference type="Proteomes" id="UP001306592"/>
    </source>
</evidence>
<keyword evidence="1" id="KW-0812">Transmembrane</keyword>
<keyword evidence="1" id="KW-1133">Transmembrane helix</keyword>
<feature type="transmembrane region" description="Helical" evidence="1">
    <location>
        <begin position="44"/>
        <end position="63"/>
    </location>
</feature>
<gene>
    <name evidence="2" type="ORF">V8N49_22120</name>
</gene>
<dbReference type="Proteomes" id="UP001306592">
    <property type="component" value="Unassembled WGS sequence"/>
</dbReference>
<proteinExistence type="predicted"/>
<name>A0ABU8DN96_ERWAP</name>
<feature type="transmembrane region" description="Helical" evidence="1">
    <location>
        <begin position="69"/>
        <end position="93"/>
    </location>
</feature>
<evidence type="ECO:0000256" key="1">
    <source>
        <dbReference type="SAM" id="Phobius"/>
    </source>
</evidence>
<reference evidence="2 3" key="1">
    <citation type="submission" date="2024-02" db="EMBL/GenBank/DDBJ databases">
        <title>First report Erwinia aphidicola in onion in Chile.</title>
        <authorList>
            <person name="Valenzuela M."/>
            <person name="Pena M."/>
            <person name="Dutta B."/>
        </authorList>
    </citation>
    <scope>NUCLEOTIDE SEQUENCE [LARGE SCALE GENOMIC DNA]</scope>
    <source>
        <strain evidence="2 3">QCJ3A</strain>
    </source>
</reference>
<comment type="caution">
    <text evidence="2">The sequence shown here is derived from an EMBL/GenBank/DDBJ whole genome shotgun (WGS) entry which is preliminary data.</text>
</comment>
<protein>
    <submittedName>
        <fullName evidence="2">Uncharacterized protein</fullName>
    </submittedName>
</protein>
<organism evidence="2 3">
    <name type="scientific">Erwinia aphidicola</name>
    <dbReference type="NCBI Taxonomy" id="68334"/>
    <lineage>
        <taxon>Bacteria</taxon>
        <taxon>Pseudomonadati</taxon>
        <taxon>Pseudomonadota</taxon>
        <taxon>Gammaproteobacteria</taxon>
        <taxon>Enterobacterales</taxon>
        <taxon>Erwiniaceae</taxon>
        <taxon>Erwinia</taxon>
    </lineage>
</organism>
<accession>A0ABU8DN96</accession>
<keyword evidence="3" id="KW-1185">Reference proteome</keyword>
<evidence type="ECO:0000313" key="2">
    <source>
        <dbReference type="EMBL" id="MEI2684338.1"/>
    </source>
</evidence>
<dbReference type="RefSeq" id="WP_336203996.1">
    <property type="nucleotide sequence ID" value="NZ_JBANEI010000025.1"/>
</dbReference>